<reference evidence="3 4" key="1">
    <citation type="journal article" date="2017" name="Int. J. Syst. Evol. Microbiol.">
        <title>Arachidicoccus ginsenosidivorans sp. nov., with ginsenoside-converting activity isolated from ginseng cultivating soil.</title>
        <authorList>
            <person name="Siddiqi M.Z."/>
            <person name="Aslam Z."/>
            <person name="Im W.T."/>
        </authorList>
    </citation>
    <scope>NUCLEOTIDE SEQUENCE [LARGE SCALE GENOMIC DNA]</scope>
    <source>
        <strain evidence="3 4">Gsoil 809</strain>
    </source>
</reference>
<name>A0A5B8VT14_9BACT</name>
<dbReference type="KEGG" id="agi:FSB73_13835"/>
<dbReference type="Proteomes" id="UP000321291">
    <property type="component" value="Chromosome"/>
</dbReference>
<feature type="transmembrane region" description="Helical" evidence="1">
    <location>
        <begin position="88"/>
        <end position="105"/>
    </location>
</feature>
<keyword evidence="3" id="KW-0645">Protease</keyword>
<dbReference type="GO" id="GO:0004175">
    <property type="term" value="F:endopeptidase activity"/>
    <property type="evidence" value="ECO:0007669"/>
    <property type="project" value="UniProtKB-ARBA"/>
</dbReference>
<keyword evidence="3" id="KW-0378">Hydrolase</keyword>
<feature type="transmembrane region" description="Helical" evidence="1">
    <location>
        <begin position="134"/>
        <end position="151"/>
    </location>
</feature>
<evidence type="ECO:0000259" key="2">
    <source>
        <dbReference type="Pfam" id="PF02517"/>
    </source>
</evidence>
<keyword evidence="1" id="KW-0472">Membrane</keyword>
<keyword evidence="4" id="KW-1185">Reference proteome</keyword>
<evidence type="ECO:0000256" key="1">
    <source>
        <dbReference type="SAM" id="Phobius"/>
    </source>
</evidence>
<proteinExistence type="predicted"/>
<dbReference type="AlphaFoldDB" id="A0A5B8VT14"/>
<accession>A0A5B8VT14</accession>
<dbReference type="GO" id="GO:0080120">
    <property type="term" value="P:CAAX-box protein maturation"/>
    <property type="evidence" value="ECO:0007669"/>
    <property type="project" value="UniProtKB-ARBA"/>
</dbReference>
<organism evidence="3 4">
    <name type="scientific">Arachidicoccus ginsenosidivorans</name>
    <dbReference type="NCBI Taxonomy" id="496057"/>
    <lineage>
        <taxon>Bacteria</taxon>
        <taxon>Pseudomonadati</taxon>
        <taxon>Bacteroidota</taxon>
        <taxon>Chitinophagia</taxon>
        <taxon>Chitinophagales</taxon>
        <taxon>Chitinophagaceae</taxon>
        <taxon>Arachidicoccus</taxon>
    </lineage>
</organism>
<dbReference type="EMBL" id="CP042434">
    <property type="protein sequence ID" value="QEC74291.1"/>
    <property type="molecule type" value="Genomic_DNA"/>
</dbReference>
<dbReference type="Pfam" id="PF02517">
    <property type="entry name" value="Rce1-like"/>
    <property type="match status" value="1"/>
</dbReference>
<evidence type="ECO:0000313" key="4">
    <source>
        <dbReference type="Proteomes" id="UP000321291"/>
    </source>
</evidence>
<keyword evidence="1" id="KW-0812">Transmembrane</keyword>
<sequence length="164" mass="19611">MYRTKSYHITPYTHWNNKQFICLHYGRTLIQRVYNYVSEPVFNKLLEGHIHCRIYFSAGHIYSDPIHYIIAFLGGVTLGFAYYKTQSLYYCMGIHFMYNLYNYLFTSAINEKPNTLIRPFIIKYEASILSVDKIDLFICMTFIGLFLYLWYKLGHREGLDRFAD</sequence>
<feature type="domain" description="CAAX prenyl protease 2/Lysostaphin resistance protein A-like" evidence="2">
    <location>
        <begin position="52"/>
        <end position="100"/>
    </location>
</feature>
<keyword evidence="1" id="KW-1133">Transmembrane helix</keyword>
<keyword evidence="3" id="KW-0482">Metalloprotease</keyword>
<evidence type="ECO:0000313" key="3">
    <source>
        <dbReference type="EMBL" id="QEC74291.1"/>
    </source>
</evidence>
<dbReference type="GO" id="GO:0008237">
    <property type="term" value="F:metallopeptidase activity"/>
    <property type="evidence" value="ECO:0007669"/>
    <property type="project" value="UniProtKB-KW"/>
</dbReference>
<feature type="transmembrane region" description="Helical" evidence="1">
    <location>
        <begin position="65"/>
        <end position="83"/>
    </location>
</feature>
<dbReference type="InterPro" id="IPR003675">
    <property type="entry name" value="Rce1/LyrA-like_dom"/>
</dbReference>
<gene>
    <name evidence="3" type="ORF">FSB73_13835</name>
</gene>
<protein>
    <submittedName>
        <fullName evidence="3">CPBP family intramembrane metalloprotease</fullName>
    </submittedName>
</protein>
<dbReference type="GO" id="GO:0006508">
    <property type="term" value="P:proteolysis"/>
    <property type="evidence" value="ECO:0007669"/>
    <property type="project" value="UniProtKB-KW"/>
</dbReference>